<dbReference type="Proteomes" id="UP000061660">
    <property type="component" value="Chromosome"/>
</dbReference>
<feature type="coiled-coil region" evidence="1">
    <location>
        <begin position="82"/>
        <end position="109"/>
    </location>
</feature>
<dbReference type="PATRIC" id="fig|162209.4.peg.1820"/>
<dbReference type="OrthoDB" id="2613698at2"/>
<gene>
    <name evidence="2" type="ORF">IJ22_17180</name>
</gene>
<reference evidence="2 3" key="2">
    <citation type="journal article" date="2016" name="Genome Announc.">
        <title>Complete Genome Sequences of Two Interactive Moderate Thermophiles, Paenibacillus napthalenovorans 32O-Y and Paenibacillus sp. 32O-W.</title>
        <authorList>
            <person name="Butler R.R.III."/>
            <person name="Wang J."/>
            <person name="Stark B.C."/>
            <person name="Pombert J.F."/>
        </authorList>
    </citation>
    <scope>NUCLEOTIDE SEQUENCE [LARGE SCALE GENOMIC DNA]</scope>
    <source>
        <strain evidence="2 3">32O-Y</strain>
    </source>
</reference>
<evidence type="ECO:0000313" key="3">
    <source>
        <dbReference type="Proteomes" id="UP000061660"/>
    </source>
</evidence>
<keyword evidence="1" id="KW-0175">Coiled coil</keyword>
<dbReference type="AlphaFoldDB" id="A0A0U2UFY2"/>
<protein>
    <submittedName>
        <fullName evidence="2">Uncharacterized protein</fullName>
    </submittedName>
</protein>
<keyword evidence="3" id="KW-1185">Reference proteome</keyword>
<proteinExistence type="predicted"/>
<evidence type="ECO:0000313" key="2">
    <source>
        <dbReference type="EMBL" id="ALS22092.1"/>
    </source>
</evidence>
<reference evidence="3" key="1">
    <citation type="submission" date="2015-12" db="EMBL/GenBank/DDBJ databases">
        <title>Complete genome sequences of two moderately thermophilic Paenibacillus species.</title>
        <authorList>
            <person name="Butler R.III."/>
            <person name="Wang J."/>
            <person name="Stark B.C."/>
            <person name="Pombert J.-F."/>
        </authorList>
    </citation>
    <scope>NUCLEOTIDE SEQUENCE [LARGE SCALE GENOMIC DNA]</scope>
    <source>
        <strain evidence="3">32O-Y</strain>
    </source>
</reference>
<dbReference type="EMBL" id="CP013652">
    <property type="protein sequence ID" value="ALS22092.1"/>
    <property type="molecule type" value="Genomic_DNA"/>
</dbReference>
<evidence type="ECO:0000256" key="1">
    <source>
        <dbReference type="SAM" id="Coils"/>
    </source>
</evidence>
<organism evidence="2 3">
    <name type="scientific">Paenibacillus naphthalenovorans</name>
    <dbReference type="NCBI Taxonomy" id="162209"/>
    <lineage>
        <taxon>Bacteria</taxon>
        <taxon>Bacillati</taxon>
        <taxon>Bacillota</taxon>
        <taxon>Bacilli</taxon>
        <taxon>Bacillales</taxon>
        <taxon>Paenibacillaceae</taxon>
        <taxon>Paenibacillus</taxon>
    </lineage>
</organism>
<dbReference type="RefSeq" id="WP_062408418.1">
    <property type="nucleotide sequence ID" value="NZ_CP013652.1"/>
</dbReference>
<name>A0A0U2UFY2_9BACL</name>
<dbReference type="STRING" id="162209.IJ22_17180"/>
<sequence>MLNVKISINDGKGKEAEIEINEADSLSKLVIIDKVFRLFGIESDVFEMVDTYSKIGDAYSNFFNEVKPIEPQRIDKTEIEKNEIKEQLIKGLTENKEELESTYKETNDQPDYLITGIKIGQHDGKKRYKLRYECYACYFKGTHYVYESSKKTWCHKCRHELTIYPAHPEGFPNRDSFGNYFRAGEYQDMNLKWDWN</sequence>
<dbReference type="KEGG" id="pnp:IJ22_17180"/>
<accession>A0A0U2UFY2</accession>